<dbReference type="OrthoDB" id="10264507at2759"/>
<evidence type="ECO:0000256" key="1">
    <source>
        <dbReference type="SAM" id="SignalP"/>
    </source>
</evidence>
<dbReference type="AlphaFoldDB" id="A0A1L7XMJ9"/>
<protein>
    <recommendedName>
        <fullName evidence="4">Clr5 domain-containing protein</fullName>
    </recommendedName>
</protein>
<evidence type="ECO:0000313" key="3">
    <source>
        <dbReference type="Proteomes" id="UP000184330"/>
    </source>
</evidence>
<dbReference type="Proteomes" id="UP000184330">
    <property type="component" value="Unassembled WGS sequence"/>
</dbReference>
<keyword evidence="3" id="KW-1185">Reference proteome</keyword>
<dbReference type="STRING" id="576137.A0A1L7XMJ9"/>
<keyword evidence="1" id="KW-0732">Signal</keyword>
<feature type="chain" id="PRO_5012092183" description="Clr5 domain-containing protein" evidence="1">
    <location>
        <begin position="27"/>
        <end position="309"/>
    </location>
</feature>
<proteinExistence type="predicted"/>
<sequence>MNAGSPGSSSKFISLFSLYLILPLSSAPFQIEKVCDLPFDTKDFHSSVDIFDIFEFFIMESLFWKFDAFMKHTKASATSTQETSTNVTPLSDDTYVVQMIHQGNFGAVEWKNLRERLHQANFQKLNSYKNFKCTQHNKFFELNVYKKDPVNRHHWRANIARPAGNIDLPTNATPALDTSNTGLTPQVAQEVGLSPTLEAVPASDTAGTILTLKIAQEVRVSSTMDANTNESSATGDVLALMSALGVSSTAATEVESQVSPSFDGYHHDDYFEEDFDYRERRSYDSDTRSVEDFTACSASDCGYCGHCDY</sequence>
<feature type="signal peptide" evidence="1">
    <location>
        <begin position="1"/>
        <end position="26"/>
    </location>
</feature>
<accession>A0A1L7XMJ9</accession>
<evidence type="ECO:0008006" key="4">
    <source>
        <dbReference type="Google" id="ProtNLM"/>
    </source>
</evidence>
<gene>
    <name evidence="2" type="ORF">PAC_16163</name>
</gene>
<evidence type="ECO:0000313" key="2">
    <source>
        <dbReference type="EMBL" id="CZR66262.1"/>
    </source>
</evidence>
<dbReference type="EMBL" id="FJOG01000035">
    <property type="protein sequence ID" value="CZR66262.1"/>
    <property type="molecule type" value="Genomic_DNA"/>
</dbReference>
<reference evidence="2 3" key="1">
    <citation type="submission" date="2016-03" db="EMBL/GenBank/DDBJ databases">
        <authorList>
            <person name="Ploux O."/>
        </authorList>
    </citation>
    <scope>NUCLEOTIDE SEQUENCE [LARGE SCALE GENOMIC DNA]</scope>
    <source>
        <strain evidence="2 3">UAMH 11012</strain>
    </source>
</reference>
<name>A0A1L7XMJ9_9HELO</name>
<organism evidence="2 3">
    <name type="scientific">Phialocephala subalpina</name>
    <dbReference type="NCBI Taxonomy" id="576137"/>
    <lineage>
        <taxon>Eukaryota</taxon>
        <taxon>Fungi</taxon>
        <taxon>Dikarya</taxon>
        <taxon>Ascomycota</taxon>
        <taxon>Pezizomycotina</taxon>
        <taxon>Leotiomycetes</taxon>
        <taxon>Helotiales</taxon>
        <taxon>Mollisiaceae</taxon>
        <taxon>Phialocephala</taxon>
        <taxon>Phialocephala fortinii species complex</taxon>
    </lineage>
</organism>